<comment type="subcellular location">
    <subcellularLocation>
        <location evidence="1">Golgi apparatus membrane</location>
        <topology evidence="1">Single-pass type II membrane protein</topology>
    </subcellularLocation>
</comment>
<dbReference type="PANTHER" id="PTHR11987:SF53">
    <property type="entry name" value="ALPHA-2,8-SIALYLTRANSFERASE 8F-LIKE"/>
    <property type="match status" value="1"/>
</dbReference>
<protein>
    <submittedName>
        <fullName evidence="12">ST8SIA1 protein</fullName>
    </submittedName>
</protein>
<keyword evidence="7" id="KW-1133">Transmembrane helix</keyword>
<evidence type="ECO:0000256" key="5">
    <source>
        <dbReference type="ARBA" id="ARBA00022692"/>
    </source>
</evidence>
<comment type="similarity">
    <text evidence="2">Belongs to the glycosyltransferase 29 family.</text>
</comment>
<dbReference type="Gene3D" id="3.90.1480.20">
    <property type="entry name" value="Glycosyl transferase family 29"/>
    <property type="match status" value="1"/>
</dbReference>
<dbReference type="Pfam" id="PF00777">
    <property type="entry name" value="Glyco_transf_29"/>
    <property type="match status" value="1"/>
</dbReference>
<keyword evidence="5" id="KW-0812">Transmembrane</keyword>
<dbReference type="GO" id="GO:0009311">
    <property type="term" value="P:oligosaccharide metabolic process"/>
    <property type="evidence" value="ECO:0007669"/>
    <property type="project" value="TreeGrafter"/>
</dbReference>
<evidence type="ECO:0000256" key="6">
    <source>
        <dbReference type="ARBA" id="ARBA00022968"/>
    </source>
</evidence>
<keyword evidence="10" id="KW-0325">Glycoprotein</keyword>
<evidence type="ECO:0000256" key="7">
    <source>
        <dbReference type="ARBA" id="ARBA00022989"/>
    </source>
</evidence>
<reference evidence="12" key="1">
    <citation type="submission" date="2022-01" db="EMBL/GenBank/DDBJ databases">
        <authorList>
            <person name="Braso-Vives M."/>
        </authorList>
    </citation>
    <scope>NUCLEOTIDE SEQUENCE</scope>
</reference>
<dbReference type="GO" id="GO:0003828">
    <property type="term" value="F:alpha-N-acetylneuraminate alpha-2,8-sialyltransferase activity"/>
    <property type="evidence" value="ECO:0007669"/>
    <property type="project" value="TreeGrafter"/>
</dbReference>
<feature type="region of interest" description="Disordered" evidence="11">
    <location>
        <begin position="143"/>
        <end position="186"/>
    </location>
</feature>
<keyword evidence="3" id="KW-0328">Glycosyltransferase</keyword>
<proteinExistence type="inferred from homology"/>
<dbReference type="InterPro" id="IPR001675">
    <property type="entry name" value="Glyco_trans_29"/>
</dbReference>
<dbReference type="GO" id="GO:0000139">
    <property type="term" value="C:Golgi membrane"/>
    <property type="evidence" value="ECO:0007669"/>
    <property type="project" value="UniProtKB-SubCell"/>
</dbReference>
<dbReference type="Proteomes" id="UP000838412">
    <property type="component" value="Chromosome 17"/>
</dbReference>
<accession>A0A8K0EFH1</accession>
<keyword evidence="9" id="KW-0472">Membrane</keyword>
<dbReference type="InterPro" id="IPR038578">
    <property type="entry name" value="GT29-like_sf"/>
</dbReference>
<evidence type="ECO:0000256" key="2">
    <source>
        <dbReference type="ARBA" id="ARBA00006003"/>
    </source>
</evidence>
<dbReference type="AlphaFoldDB" id="A0A8K0EFH1"/>
<sequence length="496" mass="56092">MHIAAMCTMRSMRCIRWGILVCLGVGLTMSLWLLTVARDPRQVTRDTPMGLNGPVISSDDILSTKVKVKLDHVDLNNGTFENKMSDLTKNPSHKVAVENESNDRSTFKSSHRSVSSEKLAEKVDSWRKAIAKKTVRLPQINKTIENTRGMNDNIHTEKKQKKGKLDKKKSSSKRKGRSRMTKEDEKRINAIKQGKELDNLFADVDSNWKFNPASLADLRRQLATLHTAADFTLTKQNTPLNSYINYATSRGKRKVQGSLHRKLPEKPPGFQTGRFRNCSVVGSSGILTGSGCGNQIDSAEFVIRFNLPPLKKEYVSDVGRTVDLVTCNRYRLKTQFGYAVTEANKKKFVDFLNNNYPELSYIWLFPFSFAGSTVDNVTHVADVLREHNSSVQAVFSNPRHMFDSKVFWAQRGVNGSTLTSGMNLITLALDVCEELYVYGFWPWLVDRRGQEVNYHYENGGKSVAGLRQANHNMPEEFSKLLQLYKHGVLRLVTTTC</sequence>
<organism evidence="12 13">
    <name type="scientific">Branchiostoma lanceolatum</name>
    <name type="common">Common lancelet</name>
    <name type="synonym">Amphioxus lanceolatum</name>
    <dbReference type="NCBI Taxonomy" id="7740"/>
    <lineage>
        <taxon>Eukaryota</taxon>
        <taxon>Metazoa</taxon>
        <taxon>Chordata</taxon>
        <taxon>Cephalochordata</taxon>
        <taxon>Leptocardii</taxon>
        <taxon>Amphioxiformes</taxon>
        <taxon>Branchiostomatidae</taxon>
        <taxon>Branchiostoma</taxon>
    </lineage>
</organism>
<keyword evidence="6" id="KW-0735">Signal-anchor</keyword>
<dbReference type="PANTHER" id="PTHR11987">
    <property type="entry name" value="ALPHA-2,8-SIALYLTRANSFERASE"/>
    <property type="match status" value="1"/>
</dbReference>
<evidence type="ECO:0000313" key="12">
    <source>
        <dbReference type="EMBL" id="CAH1248963.1"/>
    </source>
</evidence>
<evidence type="ECO:0000256" key="4">
    <source>
        <dbReference type="ARBA" id="ARBA00022679"/>
    </source>
</evidence>
<gene>
    <name evidence="12" type="primary">ST8SIA1</name>
    <name evidence="12" type="ORF">BLAG_LOCUS10228</name>
</gene>
<dbReference type="CDD" id="cd23963">
    <property type="entry name" value="GT29_ST8SIA"/>
    <property type="match status" value="1"/>
</dbReference>
<dbReference type="OrthoDB" id="10264956at2759"/>
<feature type="compositionally biased region" description="Basic residues" evidence="11">
    <location>
        <begin position="158"/>
        <end position="179"/>
    </location>
</feature>
<keyword evidence="8" id="KW-0333">Golgi apparatus</keyword>
<keyword evidence="4" id="KW-0808">Transferase</keyword>
<evidence type="ECO:0000256" key="3">
    <source>
        <dbReference type="ARBA" id="ARBA00022676"/>
    </source>
</evidence>
<dbReference type="GO" id="GO:0006491">
    <property type="term" value="P:N-glycan processing"/>
    <property type="evidence" value="ECO:0007669"/>
    <property type="project" value="TreeGrafter"/>
</dbReference>
<evidence type="ECO:0000256" key="1">
    <source>
        <dbReference type="ARBA" id="ARBA00004323"/>
    </source>
</evidence>
<dbReference type="EMBL" id="OV696702">
    <property type="protein sequence ID" value="CAH1248963.1"/>
    <property type="molecule type" value="Genomic_DNA"/>
</dbReference>
<evidence type="ECO:0000313" key="13">
    <source>
        <dbReference type="Proteomes" id="UP000838412"/>
    </source>
</evidence>
<evidence type="ECO:0000256" key="8">
    <source>
        <dbReference type="ARBA" id="ARBA00023034"/>
    </source>
</evidence>
<dbReference type="InterPro" id="IPR050943">
    <property type="entry name" value="Glycosyltr_29_Sialyltrsf"/>
</dbReference>
<evidence type="ECO:0000256" key="9">
    <source>
        <dbReference type="ARBA" id="ARBA00023136"/>
    </source>
</evidence>
<name>A0A8K0EFH1_BRALA</name>
<evidence type="ECO:0000256" key="10">
    <source>
        <dbReference type="ARBA" id="ARBA00023180"/>
    </source>
</evidence>
<keyword evidence="13" id="KW-1185">Reference proteome</keyword>
<evidence type="ECO:0000256" key="11">
    <source>
        <dbReference type="SAM" id="MobiDB-lite"/>
    </source>
</evidence>